<dbReference type="SUPFAM" id="SSF53822">
    <property type="entry name" value="Periplasmic binding protein-like I"/>
    <property type="match status" value="1"/>
</dbReference>
<dbReference type="InterPro" id="IPR028082">
    <property type="entry name" value="Peripla_BP_I"/>
</dbReference>
<feature type="signal peptide" evidence="2">
    <location>
        <begin position="1"/>
        <end position="21"/>
    </location>
</feature>
<name>A0ABY2CXL1_GULMO</name>
<evidence type="ECO:0000256" key="2">
    <source>
        <dbReference type="SAM" id="SignalP"/>
    </source>
</evidence>
<protein>
    <recommendedName>
        <fullName evidence="5">Penicillin-binding protein activator</fullName>
    </recommendedName>
</protein>
<comment type="caution">
    <text evidence="3">The sequence shown here is derived from an EMBL/GenBank/DDBJ whole genome shotgun (WGS) entry which is preliminary data.</text>
</comment>
<dbReference type="InterPro" id="IPR007443">
    <property type="entry name" value="LpoA"/>
</dbReference>
<feature type="chain" id="PRO_5045345575" description="Penicillin-binding protein activator" evidence="2">
    <location>
        <begin position="22"/>
        <end position="380"/>
    </location>
</feature>
<keyword evidence="4" id="KW-1185">Reference proteome</keyword>
<accession>A0ABY2CXL1</accession>
<dbReference type="Pfam" id="PF04348">
    <property type="entry name" value="LppC"/>
    <property type="match status" value="2"/>
</dbReference>
<dbReference type="EMBL" id="SMDA01000004">
    <property type="protein sequence ID" value="TCW31835.1"/>
    <property type="molecule type" value="Genomic_DNA"/>
</dbReference>
<evidence type="ECO:0000256" key="1">
    <source>
        <dbReference type="ARBA" id="ARBA00023136"/>
    </source>
</evidence>
<evidence type="ECO:0000313" key="4">
    <source>
        <dbReference type="Proteomes" id="UP000294801"/>
    </source>
</evidence>
<keyword evidence="2" id="KW-0732">Signal</keyword>
<dbReference type="CDD" id="cd06339">
    <property type="entry name" value="PBP1_YraM_LppC_lipoprotein-like"/>
    <property type="match status" value="1"/>
</dbReference>
<organism evidence="3 4">
    <name type="scientific">Gulbenkiania mobilis</name>
    <dbReference type="NCBI Taxonomy" id="397457"/>
    <lineage>
        <taxon>Bacteria</taxon>
        <taxon>Pseudomonadati</taxon>
        <taxon>Pseudomonadota</taxon>
        <taxon>Betaproteobacteria</taxon>
        <taxon>Neisseriales</taxon>
        <taxon>Chromobacteriaceae</taxon>
        <taxon>Gulbenkiania</taxon>
    </lineage>
</organism>
<dbReference type="PANTHER" id="PTHR38038">
    <property type="entry name" value="PENICILLIN-BINDING PROTEIN ACTIVATOR LPOA"/>
    <property type="match status" value="1"/>
</dbReference>
<sequence>MQRWAPLVMVVLTAWLGTAQAQSEYIIQQNAAPLQPLGTRAAPAPRSAPVPTPAPAAQLPAMPAAPATTARPGARPLRIGLLLPTDSKRLGEAAAVVRSGFEAAAAVEQNAEVVRLDADEDSVAARYREAVTGRMDVVVGPLTREGIAAVAPHATVPTLALNTLDPAIVPNPKLFSLSLNVEGEARQLARLMRDDGRARPLVVVDETGLARRIQQAFSAEWGGASGRAVTVVDVTRQGEEAVLAAAGTADAVLLAVDSDKAPGVRRLLPAELAAYGTSQLHTLRPDPALNGVRIIDMPWFVMADHPAVKRYPRPTSALTMPSERLYALGIDAYRLAVQLGQTRGASANLRLNGVTGDLRLARDRQFERTQPLVVIGSETP</sequence>
<dbReference type="PANTHER" id="PTHR38038:SF1">
    <property type="entry name" value="PENICILLIN-BINDING PROTEIN ACTIVATOR LPOA"/>
    <property type="match status" value="1"/>
</dbReference>
<dbReference type="Gene3D" id="3.40.50.2300">
    <property type="match status" value="2"/>
</dbReference>
<evidence type="ECO:0008006" key="5">
    <source>
        <dbReference type="Google" id="ProtNLM"/>
    </source>
</evidence>
<reference evidence="3 4" key="1">
    <citation type="submission" date="2019-03" db="EMBL/GenBank/DDBJ databases">
        <title>Genomic Encyclopedia of Type Strains, Phase IV (KMG-IV): sequencing the most valuable type-strain genomes for metagenomic binning, comparative biology and taxonomic classification.</title>
        <authorList>
            <person name="Goeker M."/>
        </authorList>
    </citation>
    <scope>NUCLEOTIDE SEQUENCE [LARGE SCALE GENOMIC DNA]</scope>
    <source>
        <strain evidence="3 4">DSM 18507</strain>
    </source>
</reference>
<dbReference type="RefSeq" id="WP_165922728.1">
    <property type="nucleotide sequence ID" value="NZ_SMDA01000004.1"/>
</dbReference>
<evidence type="ECO:0000313" key="3">
    <source>
        <dbReference type="EMBL" id="TCW31835.1"/>
    </source>
</evidence>
<dbReference type="Proteomes" id="UP000294801">
    <property type="component" value="Unassembled WGS sequence"/>
</dbReference>
<proteinExistence type="predicted"/>
<gene>
    <name evidence="3" type="ORF">EV669_104203</name>
</gene>
<keyword evidence="1" id="KW-0472">Membrane</keyword>